<proteinExistence type="inferred from homology"/>
<reference evidence="3 4" key="1">
    <citation type="journal article" date="2016" name="Nat. Commun.">
        <title>Thousands of microbial genomes shed light on interconnected biogeochemical processes in an aquifer system.</title>
        <authorList>
            <person name="Anantharaman K."/>
            <person name="Brown C.T."/>
            <person name="Hug L.A."/>
            <person name="Sharon I."/>
            <person name="Castelle C.J."/>
            <person name="Probst A.J."/>
            <person name="Thomas B.C."/>
            <person name="Singh A."/>
            <person name="Wilkins M.J."/>
            <person name="Karaoz U."/>
            <person name="Brodie E.L."/>
            <person name="Williams K.H."/>
            <person name="Hubbard S.S."/>
            <person name="Banfield J.F."/>
        </authorList>
    </citation>
    <scope>NUCLEOTIDE SEQUENCE [LARGE SCALE GENOMIC DNA]</scope>
</reference>
<dbReference type="Proteomes" id="UP000176850">
    <property type="component" value="Unassembled WGS sequence"/>
</dbReference>
<evidence type="ECO:0000259" key="2">
    <source>
        <dbReference type="Pfam" id="PF01370"/>
    </source>
</evidence>
<accession>A0A1F7GE44</accession>
<comment type="caution">
    <text evidence="3">The sequence shown here is derived from an EMBL/GenBank/DDBJ whole genome shotgun (WGS) entry which is preliminary data.</text>
</comment>
<evidence type="ECO:0000313" key="3">
    <source>
        <dbReference type="EMBL" id="OGK17157.1"/>
    </source>
</evidence>
<name>A0A1F7GE44_9BACT</name>
<gene>
    <name evidence="3" type="ORF">A2799_03075</name>
</gene>
<evidence type="ECO:0000313" key="4">
    <source>
        <dbReference type="Proteomes" id="UP000176850"/>
    </source>
</evidence>
<dbReference type="EMBL" id="MFZH01000049">
    <property type="protein sequence ID" value="OGK17157.1"/>
    <property type="molecule type" value="Genomic_DNA"/>
</dbReference>
<organism evidence="3 4">
    <name type="scientific">Candidatus Roizmanbacteria bacterium RIFCSPHIGHO2_01_FULL_39_24</name>
    <dbReference type="NCBI Taxonomy" id="1802032"/>
    <lineage>
        <taxon>Bacteria</taxon>
        <taxon>Candidatus Roizmaniibacteriota</taxon>
    </lineage>
</organism>
<feature type="domain" description="NAD-dependent epimerase/dehydratase" evidence="2">
    <location>
        <begin position="11"/>
        <end position="247"/>
    </location>
</feature>
<dbReference type="PANTHER" id="PTHR43000">
    <property type="entry name" value="DTDP-D-GLUCOSE 4,6-DEHYDRATASE-RELATED"/>
    <property type="match status" value="1"/>
</dbReference>
<dbReference type="Pfam" id="PF01370">
    <property type="entry name" value="Epimerase"/>
    <property type="match status" value="1"/>
</dbReference>
<evidence type="ECO:0000256" key="1">
    <source>
        <dbReference type="ARBA" id="ARBA00007637"/>
    </source>
</evidence>
<dbReference type="SUPFAM" id="SSF51735">
    <property type="entry name" value="NAD(P)-binding Rossmann-fold domains"/>
    <property type="match status" value="1"/>
</dbReference>
<comment type="similarity">
    <text evidence="1">Belongs to the NAD(P)-dependent epimerase/dehydratase family.</text>
</comment>
<sequence>MDSKVFDNKNILIVGGTGFIGQSLVRAIDSDSAKVTVLSRQTNIYRGLLRSKKTKITSIKGDVADLRLIKRLVKGKDVILNFAGGGKLESMEDPFSDLKTTCIGSLNILYACKKYNQKCKIIFSGSRMELGRVIKTPVKEDIVPDPTSFYGIHRYAVSQYVKLYHEFYGLRAIVLRFSSIYGPRFSKNVGNVTIVNDFINKAQRNEEILVYGDGSQLRDFLYIDDALRAILNTVKYKKADGEIFNIGSGEKTRFIDMANMVVKIVGKGRVKTVPWSKKYLQIEAGDYVADYTKARKLIKWGPRLSLKDGIKKTISLSKV</sequence>
<protein>
    <recommendedName>
        <fullName evidence="2">NAD-dependent epimerase/dehydratase domain-containing protein</fullName>
    </recommendedName>
</protein>
<dbReference type="InterPro" id="IPR036291">
    <property type="entry name" value="NAD(P)-bd_dom_sf"/>
</dbReference>
<dbReference type="Gene3D" id="3.40.50.720">
    <property type="entry name" value="NAD(P)-binding Rossmann-like Domain"/>
    <property type="match status" value="1"/>
</dbReference>
<dbReference type="InterPro" id="IPR001509">
    <property type="entry name" value="Epimerase_deHydtase"/>
</dbReference>
<dbReference type="AlphaFoldDB" id="A0A1F7GE44"/>